<name>A0A5B9PI42_9BACT</name>
<evidence type="ECO:0000313" key="3">
    <source>
        <dbReference type="Proteomes" id="UP000322214"/>
    </source>
</evidence>
<dbReference type="AlphaFoldDB" id="A0A5B9PI42"/>
<dbReference type="Proteomes" id="UP000322214">
    <property type="component" value="Chromosome"/>
</dbReference>
<keyword evidence="1" id="KW-1133">Transmembrane helix</keyword>
<dbReference type="RefSeq" id="WP_075086489.1">
    <property type="nucleotide sequence ID" value="NZ_CP042912.1"/>
</dbReference>
<dbReference type="KEGG" id="mff:MFFC18_23720"/>
<evidence type="ECO:0008006" key="4">
    <source>
        <dbReference type="Google" id="ProtNLM"/>
    </source>
</evidence>
<organism evidence="2 3">
    <name type="scientific">Mariniblastus fucicola</name>
    <dbReference type="NCBI Taxonomy" id="980251"/>
    <lineage>
        <taxon>Bacteria</taxon>
        <taxon>Pseudomonadati</taxon>
        <taxon>Planctomycetota</taxon>
        <taxon>Planctomycetia</taxon>
        <taxon>Pirellulales</taxon>
        <taxon>Pirellulaceae</taxon>
        <taxon>Mariniblastus</taxon>
    </lineage>
</organism>
<keyword evidence="3" id="KW-1185">Reference proteome</keyword>
<evidence type="ECO:0000313" key="2">
    <source>
        <dbReference type="EMBL" id="QEG22491.1"/>
    </source>
</evidence>
<gene>
    <name evidence="2" type="ORF">MFFC18_23720</name>
</gene>
<proteinExistence type="predicted"/>
<keyword evidence="1" id="KW-0812">Transmembrane</keyword>
<sequence>MNSKSSNQESHWLPCEDGAIQSAAESVRALRAVEQRRRFLKATVTGSVCLAGAAFAGWSLFASNDKRRAVRGNRNYPGGISCAEVIRLMPEYVAQSLTNENLTNSIAVHLADCKHCRGIHHSMTHTA</sequence>
<dbReference type="EMBL" id="CP042912">
    <property type="protein sequence ID" value="QEG22491.1"/>
    <property type="molecule type" value="Genomic_DNA"/>
</dbReference>
<accession>A0A5B9PI42</accession>
<keyword evidence="1" id="KW-0472">Membrane</keyword>
<feature type="transmembrane region" description="Helical" evidence="1">
    <location>
        <begin position="39"/>
        <end position="61"/>
    </location>
</feature>
<evidence type="ECO:0000256" key="1">
    <source>
        <dbReference type="SAM" id="Phobius"/>
    </source>
</evidence>
<protein>
    <recommendedName>
        <fullName evidence="4">Zinc-finger domain-containing protein</fullName>
    </recommendedName>
</protein>
<reference evidence="2 3" key="1">
    <citation type="submission" date="2019-08" db="EMBL/GenBank/DDBJ databases">
        <title>Deep-cultivation of Planctomycetes and their phenomic and genomic characterization uncovers novel biology.</title>
        <authorList>
            <person name="Wiegand S."/>
            <person name="Jogler M."/>
            <person name="Boedeker C."/>
            <person name="Pinto D."/>
            <person name="Vollmers J."/>
            <person name="Rivas-Marin E."/>
            <person name="Kohn T."/>
            <person name="Peeters S.H."/>
            <person name="Heuer A."/>
            <person name="Rast P."/>
            <person name="Oberbeckmann S."/>
            <person name="Bunk B."/>
            <person name="Jeske O."/>
            <person name="Meyerdierks A."/>
            <person name="Storesund J.E."/>
            <person name="Kallscheuer N."/>
            <person name="Luecker S."/>
            <person name="Lage O.M."/>
            <person name="Pohl T."/>
            <person name="Merkel B.J."/>
            <person name="Hornburger P."/>
            <person name="Mueller R.-W."/>
            <person name="Bruemmer F."/>
            <person name="Labrenz M."/>
            <person name="Spormann A.M."/>
            <person name="Op den Camp H."/>
            <person name="Overmann J."/>
            <person name="Amann R."/>
            <person name="Jetten M.S.M."/>
            <person name="Mascher T."/>
            <person name="Medema M.H."/>
            <person name="Devos D.P."/>
            <person name="Kaster A.-K."/>
            <person name="Ovreas L."/>
            <person name="Rohde M."/>
            <person name="Galperin M.Y."/>
            <person name="Jogler C."/>
        </authorList>
    </citation>
    <scope>NUCLEOTIDE SEQUENCE [LARGE SCALE GENOMIC DNA]</scope>
    <source>
        <strain evidence="2 3">FC18</strain>
    </source>
</reference>
<dbReference type="STRING" id="980251.GCA_001642875_04823"/>